<evidence type="ECO:0000256" key="16">
    <source>
        <dbReference type="ARBA" id="ARBA00023049"/>
    </source>
</evidence>
<evidence type="ECO:0000256" key="19">
    <source>
        <dbReference type="ARBA" id="ARBA00023180"/>
    </source>
</evidence>
<evidence type="ECO:0000256" key="1">
    <source>
        <dbReference type="ARBA" id="ARBA00001742"/>
    </source>
</evidence>
<keyword evidence="15 21" id="KW-1133">Transmembrane helix</keyword>
<evidence type="ECO:0000256" key="11">
    <source>
        <dbReference type="ARBA" id="ARBA00022723"/>
    </source>
</evidence>
<evidence type="ECO:0000256" key="3">
    <source>
        <dbReference type="ARBA" id="ARBA00002145"/>
    </source>
</evidence>
<keyword evidence="10 21" id="KW-0812">Transmembrane</keyword>
<dbReference type="Gene3D" id="1.10.1380.10">
    <property type="entry name" value="Neutral endopeptidase , domain2"/>
    <property type="match status" value="1"/>
</dbReference>
<dbReference type="Pfam" id="PF01431">
    <property type="entry name" value="Peptidase_M13"/>
    <property type="match status" value="1"/>
</dbReference>
<evidence type="ECO:0000256" key="14">
    <source>
        <dbReference type="ARBA" id="ARBA00022968"/>
    </source>
</evidence>
<keyword evidence="18" id="KW-1015">Disulfide bond</keyword>
<dbReference type="PANTHER" id="PTHR11733:SF130">
    <property type="entry name" value="ENDOTHELIN-CONVERTING ENZYME 1"/>
    <property type="match status" value="1"/>
</dbReference>
<evidence type="ECO:0000256" key="6">
    <source>
        <dbReference type="ARBA" id="ARBA00012316"/>
    </source>
</evidence>
<dbReference type="Pfam" id="PF05649">
    <property type="entry name" value="Peptidase_M13_N"/>
    <property type="match status" value="1"/>
</dbReference>
<dbReference type="CDD" id="cd08662">
    <property type="entry name" value="M13"/>
    <property type="match status" value="1"/>
</dbReference>
<name>A0A5C6N6G2_9TELE</name>
<protein>
    <recommendedName>
        <fullName evidence="7">Endothelin-converting enzyme 1</fullName>
        <ecNumber evidence="6">3.4.24.71</ecNumber>
    </recommendedName>
</protein>
<dbReference type="AlphaFoldDB" id="A0A5C6N6G2"/>
<dbReference type="GO" id="GO:0004222">
    <property type="term" value="F:metalloendopeptidase activity"/>
    <property type="evidence" value="ECO:0007669"/>
    <property type="project" value="UniProtKB-EC"/>
</dbReference>
<evidence type="ECO:0000256" key="18">
    <source>
        <dbReference type="ARBA" id="ARBA00023157"/>
    </source>
</evidence>
<comment type="similarity">
    <text evidence="5">Belongs to the peptidase M13 family.</text>
</comment>
<keyword evidence="14" id="KW-0735">Signal-anchor</keyword>
<dbReference type="Proteomes" id="UP000324091">
    <property type="component" value="Chromosome 4"/>
</dbReference>
<reference evidence="24 25" key="1">
    <citation type="submission" date="2019-04" db="EMBL/GenBank/DDBJ databases">
        <title>Chromosome genome assembly for Takifugu flavidus.</title>
        <authorList>
            <person name="Xiao S."/>
        </authorList>
    </citation>
    <scope>NUCLEOTIDE SEQUENCE [LARGE SCALE GENOMIC DNA]</scope>
    <source>
        <strain evidence="24">HTHZ2018</strain>
        <tissue evidence="24">Muscle</tissue>
    </source>
</reference>
<dbReference type="GO" id="GO:0046872">
    <property type="term" value="F:metal ion binding"/>
    <property type="evidence" value="ECO:0007669"/>
    <property type="project" value="UniProtKB-KW"/>
</dbReference>
<evidence type="ECO:0000259" key="23">
    <source>
        <dbReference type="Pfam" id="PF05649"/>
    </source>
</evidence>
<keyword evidence="25" id="KW-1185">Reference proteome</keyword>
<evidence type="ECO:0000256" key="2">
    <source>
        <dbReference type="ARBA" id="ARBA00001947"/>
    </source>
</evidence>
<keyword evidence="12" id="KW-0378">Hydrolase</keyword>
<evidence type="ECO:0000259" key="22">
    <source>
        <dbReference type="Pfam" id="PF01431"/>
    </source>
</evidence>
<evidence type="ECO:0000256" key="9">
    <source>
        <dbReference type="ARBA" id="ARBA00022670"/>
    </source>
</evidence>
<evidence type="ECO:0000313" key="24">
    <source>
        <dbReference type="EMBL" id="TWW62783.1"/>
    </source>
</evidence>
<evidence type="ECO:0000256" key="21">
    <source>
        <dbReference type="SAM" id="Phobius"/>
    </source>
</evidence>
<dbReference type="PANTHER" id="PTHR11733">
    <property type="entry name" value="ZINC METALLOPROTEASE FAMILY M13 NEPRILYSIN-RELATED"/>
    <property type="match status" value="1"/>
</dbReference>
<feature type="domain" description="Peptidase M13 C-terminal" evidence="22">
    <location>
        <begin position="631"/>
        <end position="745"/>
    </location>
</feature>
<comment type="function">
    <text evidence="3">Converts big endothelin-1 to endothelin-1.</text>
</comment>
<evidence type="ECO:0000256" key="4">
    <source>
        <dbReference type="ARBA" id="ARBA00004401"/>
    </source>
</evidence>
<dbReference type="Gene3D" id="3.40.390.10">
    <property type="entry name" value="Collagenase (Catalytic Domain)"/>
    <property type="match status" value="1"/>
</dbReference>
<organism evidence="24 25">
    <name type="scientific">Takifugu flavidus</name>
    <name type="common">sansaifugu</name>
    <dbReference type="NCBI Taxonomy" id="433684"/>
    <lineage>
        <taxon>Eukaryota</taxon>
        <taxon>Metazoa</taxon>
        <taxon>Chordata</taxon>
        <taxon>Craniata</taxon>
        <taxon>Vertebrata</taxon>
        <taxon>Euteleostomi</taxon>
        <taxon>Actinopterygii</taxon>
        <taxon>Neopterygii</taxon>
        <taxon>Teleostei</taxon>
        <taxon>Neoteleostei</taxon>
        <taxon>Acanthomorphata</taxon>
        <taxon>Eupercaria</taxon>
        <taxon>Tetraodontiformes</taxon>
        <taxon>Tetradontoidea</taxon>
        <taxon>Tetraodontidae</taxon>
        <taxon>Takifugu</taxon>
    </lineage>
</organism>
<evidence type="ECO:0000256" key="12">
    <source>
        <dbReference type="ARBA" id="ARBA00022801"/>
    </source>
</evidence>
<accession>A0A5C6N6G2</accession>
<keyword evidence="16" id="KW-0482">Metalloprotease</keyword>
<evidence type="ECO:0000256" key="5">
    <source>
        <dbReference type="ARBA" id="ARBA00007357"/>
    </source>
</evidence>
<evidence type="ECO:0000256" key="15">
    <source>
        <dbReference type="ARBA" id="ARBA00022989"/>
    </source>
</evidence>
<evidence type="ECO:0000256" key="17">
    <source>
        <dbReference type="ARBA" id="ARBA00023136"/>
    </source>
</evidence>
<evidence type="ECO:0000256" key="13">
    <source>
        <dbReference type="ARBA" id="ARBA00022833"/>
    </source>
</evidence>
<evidence type="ECO:0000256" key="7">
    <source>
        <dbReference type="ARBA" id="ARBA00018448"/>
    </source>
</evidence>
<feature type="transmembrane region" description="Helical" evidence="21">
    <location>
        <begin position="65"/>
        <end position="87"/>
    </location>
</feature>
<evidence type="ECO:0000256" key="8">
    <source>
        <dbReference type="ARBA" id="ARBA00022475"/>
    </source>
</evidence>
<dbReference type="PROSITE" id="PS51885">
    <property type="entry name" value="NEPRILYSIN"/>
    <property type="match status" value="1"/>
</dbReference>
<dbReference type="EMBL" id="RHFK02000017">
    <property type="protein sequence ID" value="TWW62783.1"/>
    <property type="molecule type" value="Genomic_DNA"/>
</dbReference>
<comment type="subcellular location">
    <subcellularLocation>
        <location evidence="4">Cell membrane</location>
        <topology evidence="4">Single-pass type II membrane protein</topology>
    </subcellularLocation>
</comment>
<evidence type="ECO:0000256" key="20">
    <source>
        <dbReference type="ARBA" id="ARBA00047067"/>
    </source>
</evidence>
<sequence>MEALRESFLYLPFQMSMYKRATLDEEDLVDSTGDDIYPSSPMQVTFLRSRGPACCLNSTRRERRLLVLLCVVSVGLFVCLVSAAVFYKQGHPGLCLSQPCISVASVVMGGLDRSVDPCSDFYNYACGGWMKSNPLPEGKSRWGTFSNLWEQNMLVMKHLLENTSINGLSQAEEKAQRYYQACMNEDKIEELGAKPLQDLISDIGGWALTEPWDKDNFQEVLRIVSANYRTSPFFSVFVSTDSKNSNSNVIQIDQSSLGLPSRDYYLNKTAHDKSWERPSYMNTGRKWGRAQAVGDWAGEQRVQKREEAEIMQYIHYNKQCKRDRLQHCHHDPKRENKYLSAYLNFLVDLGVLLGGSAESSRTMMAAIVDFETALANISVPQEKRRDEELIYHKMKAKDLAELVPAVDWMPYLTAVFAPVVLNESEPVVVYAKEYLQEVSDLLQKTNKRTLFCSLLNNYMIMKVVRKMVSILDQRFQDAEQRFLEVMYGTKKSCTPRWKLCVSDTDSALGFAVGAMFVKDTFAEDSKAIVEDMVAEIKQAFEENLKRVSWMDSDTKKAAKEKADAIYNMVGYPDFIMNATNLDKVFNDFEVVSDLYFQNVMQYYNFSARVTADQLRKPPYKNQWSMTPPTVNAYYNPTKNDMVLPAGILQAPFYSRSWPTALNFGGIGVVMGHELTHAFDDQGREYDKDGNLRLWWKNSSVEAFKKQTQCMVEQYGNYSINKEPVNGIHTLGENIADNGGLKAAYKV</sequence>
<comment type="subunit">
    <text evidence="20">Homodimer; disulfide-linked. Interacts with PPP1R16B. Interacts with TSPAN8; this interaction recruits the endothelin converting enzyme ECE1 to tetraspanin-enriched microdomains and positively modulates its enzymatic activity.</text>
</comment>
<keyword evidence="11" id="KW-0479">Metal-binding</keyword>
<dbReference type="GO" id="GO:0005886">
    <property type="term" value="C:plasma membrane"/>
    <property type="evidence" value="ECO:0007669"/>
    <property type="project" value="UniProtKB-SubCell"/>
</dbReference>
<keyword evidence="13" id="KW-0862">Zinc</keyword>
<dbReference type="GO" id="GO:0016486">
    <property type="term" value="P:peptide hormone processing"/>
    <property type="evidence" value="ECO:0007669"/>
    <property type="project" value="TreeGrafter"/>
</dbReference>
<comment type="caution">
    <text evidence="24">The sequence shown here is derived from an EMBL/GenBank/DDBJ whole genome shotgun (WGS) entry which is preliminary data.</text>
</comment>
<evidence type="ECO:0000313" key="25">
    <source>
        <dbReference type="Proteomes" id="UP000324091"/>
    </source>
</evidence>
<feature type="domain" description="Peptidase M13 N-terminal" evidence="23">
    <location>
        <begin position="117"/>
        <end position="572"/>
    </location>
</feature>
<dbReference type="SUPFAM" id="SSF55486">
    <property type="entry name" value="Metalloproteases ('zincins'), catalytic domain"/>
    <property type="match status" value="2"/>
</dbReference>
<gene>
    <name evidence="24" type="ORF">D4764_04G0014300</name>
</gene>
<dbReference type="InterPro" id="IPR042089">
    <property type="entry name" value="Peptidase_M13_dom_2"/>
</dbReference>
<keyword evidence="19" id="KW-0325">Glycoprotein</keyword>
<evidence type="ECO:0000256" key="10">
    <source>
        <dbReference type="ARBA" id="ARBA00022692"/>
    </source>
</evidence>
<dbReference type="InterPro" id="IPR008753">
    <property type="entry name" value="Peptidase_M13_N"/>
</dbReference>
<keyword evidence="9" id="KW-0645">Protease</keyword>
<comment type="catalytic activity">
    <reaction evidence="1">
        <text>Hydrolysis of the 21-Trp-|-Val-22 bond in big endothelin to form endothelin 1.</text>
        <dbReference type="EC" id="3.4.24.71"/>
    </reaction>
</comment>
<proteinExistence type="inferred from homology"/>
<dbReference type="FunFam" id="3.40.390.10:FF:000076">
    <property type="entry name" value="membrane metallo-endopeptidase-like 1"/>
    <property type="match status" value="1"/>
</dbReference>
<keyword evidence="17 21" id="KW-0472">Membrane</keyword>
<dbReference type="InterPro" id="IPR024079">
    <property type="entry name" value="MetalloPept_cat_dom_sf"/>
</dbReference>
<comment type="cofactor">
    <cofactor evidence="2">
        <name>Zn(2+)</name>
        <dbReference type="ChEBI" id="CHEBI:29105"/>
    </cofactor>
</comment>
<dbReference type="InterPro" id="IPR018497">
    <property type="entry name" value="Peptidase_M13_C"/>
</dbReference>
<dbReference type="PRINTS" id="PR00786">
    <property type="entry name" value="NEPRILYSIN"/>
</dbReference>
<keyword evidence="8" id="KW-1003">Cell membrane</keyword>
<dbReference type="EC" id="3.4.24.71" evidence="6"/>
<dbReference type="InterPro" id="IPR000718">
    <property type="entry name" value="Peptidase_M13"/>
</dbReference>